<sequence length="350" mass="38095">MKKITAIALLSIAIVSCQKETKTVTKVDPKTGKTITVEVPVEDKETAKVENPAIKDSLGVYHATFKLEKGKTYPFSTYQRDVQTLSDGKQNISGTNESTDEMTFTVDNIDAKGNYEISMTLVGKRMSATSQGKTQAIDTKGSAPEDAQQKFMWAVQKAQTGNKLKITMDKTGKILSITGFEPVYKKTNDAAASVIKDAAQLKNFMEGFKLSFNEKFLKEQFGKNLNILPAKGVKLGGTWTQSDNVTPDGSVKINTTYTLAKVEDGIAEITIKGGIPRKAKTQSKNGMTHSVSIEGVQTGTIKIDANSGWILGSKIQMNTTEKESLSDGKQSQSMSKKTNSLVTINPSYKF</sequence>
<dbReference type="KEGG" id="cnr:EB819_07415"/>
<dbReference type="Pfam" id="PF19777">
    <property type="entry name" value="DUF6263"/>
    <property type="match status" value="1"/>
</dbReference>
<dbReference type="PROSITE" id="PS51257">
    <property type="entry name" value="PROKAR_LIPOPROTEIN"/>
    <property type="match status" value="1"/>
</dbReference>
<reference evidence="1 2" key="1">
    <citation type="submission" date="2016-09" db="EMBL/GenBank/DDBJ databases">
        <authorList>
            <person name="Capua I."/>
            <person name="De Benedictis P."/>
            <person name="Joannis T."/>
            <person name="Lombin L.H."/>
            <person name="Cattoli G."/>
        </authorList>
    </citation>
    <scope>NUCLEOTIDE SEQUENCE [LARGE SCALE GENOMIC DNA]</scope>
    <source>
        <strain evidence="1 2">NRS-1</strain>
    </source>
</reference>
<evidence type="ECO:0008006" key="3">
    <source>
        <dbReference type="Google" id="ProtNLM"/>
    </source>
</evidence>
<dbReference type="EMBL" id="MKGI01000011">
    <property type="protein sequence ID" value="OEL12182.1"/>
    <property type="molecule type" value="Genomic_DNA"/>
</dbReference>
<comment type="caution">
    <text evidence="1">The sequence shown here is derived from an EMBL/GenBank/DDBJ whole genome shotgun (WGS) entry which is preliminary data.</text>
</comment>
<evidence type="ECO:0000313" key="2">
    <source>
        <dbReference type="Proteomes" id="UP000095601"/>
    </source>
</evidence>
<dbReference type="RefSeq" id="WP_069797035.1">
    <property type="nucleotide sequence ID" value="NZ_CP034157.1"/>
</dbReference>
<dbReference type="PATRIC" id="fig|237258.4.peg.1324"/>
<dbReference type="STRING" id="237258.SAMN04489756_10940"/>
<evidence type="ECO:0000313" key="1">
    <source>
        <dbReference type="EMBL" id="OEL12182.1"/>
    </source>
</evidence>
<gene>
    <name evidence="1" type="ORF">BHF72_1370</name>
</gene>
<accession>A0A1E5UH05</accession>
<dbReference type="Proteomes" id="UP000095601">
    <property type="component" value="Unassembled WGS sequence"/>
</dbReference>
<dbReference type="AlphaFoldDB" id="A0A1E5UH05"/>
<name>A0A1E5UH05_9FLAO</name>
<dbReference type="OrthoDB" id="1143169at2"/>
<dbReference type="InterPro" id="IPR046230">
    <property type="entry name" value="DUF6263"/>
</dbReference>
<keyword evidence="2" id="KW-1185">Reference proteome</keyword>
<proteinExistence type="predicted"/>
<organism evidence="1 2">
    <name type="scientific">Cloacibacterium normanense</name>
    <dbReference type="NCBI Taxonomy" id="237258"/>
    <lineage>
        <taxon>Bacteria</taxon>
        <taxon>Pseudomonadati</taxon>
        <taxon>Bacteroidota</taxon>
        <taxon>Flavobacteriia</taxon>
        <taxon>Flavobacteriales</taxon>
        <taxon>Weeksellaceae</taxon>
    </lineage>
</organism>
<protein>
    <recommendedName>
        <fullName evidence="3">Lipoprotein</fullName>
    </recommendedName>
</protein>